<accession>A0ABT9IW90</accession>
<evidence type="ECO:0000313" key="2">
    <source>
        <dbReference type="EMBL" id="MDP5273616.1"/>
    </source>
</evidence>
<dbReference type="InterPro" id="IPR054845">
    <property type="entry name" value="Exosporium_prot_C"/>
</dbReference>
<feature type="domain" description="DUF7852" evidence="1">
    <location>
        <begin position="23"/>
        <end position="101"/>
    </location>
</feature>
<sequence length="228" mass="25427">MGAKVTPLLSECTSQTQSLCPDKIKVEVVVGELSLQIDVECDIELDEPALDIKDIDKKVFFEQCEFVPASNGTSNCDCGVINGKVFIIGYIRKNIRYSALDCCTDDGVCGEIRHCTVNVPFKCVVPVEDSNASISNTHTSTSKFHGRKLKEFNQTISQPINEPVECHIDKVDFHERDMYRNQLSLTHGPKTESTFKVIREKMVVMIDLTLTQKRKVESCLIISSSTGC</sequence>
<organism evidence="2 3">
    <name type="scientific">Chengkuizengella axinellae</name>
    <dbReference type="NCBI Taxonomy" id="3064388"/>
    <lineage>
        <taxon>Bacteria</taxon>
        <taxon>Bacillati</taxon>
        <taxon>Bacillota</taxon>
        <taxon>Bacilli</taxon>
        <taxon>Bacillales</taxon>
        <taxon>Paenibacillaceae</taxon>
        <taxon>Chengkuizengella</taxon>
    </lineage>
</organism>
<keyword evidence="3" id="KW-1185">Reference proteome</keyword>
<reference evidence="2 3" key="1">
    <citation type="submission" date="2023-08" db="EMBL/GenBank/DDBJ databases">
        <authorList>
            <person name="Park J.-S."/>
        </authorList>
    </citation>
    <scope>NUCLEOTIDE SEQUENCE [LARGE SCALE GENOMIC DNA]</scope>
    <source>
        <strain evidence="2 3">2205SS18-9</strain>
    </source>
</reference>
<comment type="caution">
    <text evidence="2">The sequence shown here is derived from an EMBL/GenBank/DDBJ whole genome shotgun (WGS) entry which is preliminary data.</text>
</comment>
<evidence type="ECO:0000259" key="1">
    <source>
        <dbReference type="Pfam" id="PF25250"/>
    </source>
</evidence>
<dbReference type="Proteomes" id="UP001231941">
    <property type="component" value="Unassembled WGS sequence"/>
</dbReference>
<proteinExistence type="predicted"/>
<gene>
    <name evidence="2" type="ORF">Q5Y73_05845</name>
</gene>
<evidence type="ECO:0000313" key="3">
    <source>
        <dbReference type="Proteomes" id="UP001231941"/>
    </source>
</evidence>
<protein>
    <recommendedName>
        <fullName evidence="1">DUF7852 domain-containing protein</fullName>
    </recommendedName>
</protein>
<dbReference type="RefSeq" id="WP_305990926.1">
    <property type="nucleotide sequence ID" value="NZ_JAVAMP010000002.1"/>
</dbReference>
<dbReference type="InterPro" id="IPR057174">
    <property type="entry name" value="DUF7852"/>
</dbReference>
<dbReference type="Pfam" id="PF25250">
    <property type="entry name" value="DUF7852"/>
    <property type="match status" value="1"/>
</dbReference>
<name>A0ABT9IW90_9BACL</name>
<dbReference type="EMBL" id="JAVAMP010000002">
    <property type="protein sequence ID" value="MDP5273616.1"/>
    <property type="molecule type" value="Genomic_DNA"/>
</dbReference>
<dbReference type="NCBIfam" id="NF045794">
    <property type="entry name" value="CsxC_fam"/>
    <property type="match status" value="1"/>
</dbReference>